<sequence>MPSKKSSTETEKKSASKTTTRSKPAARAHTAQSATPSRQRAQTKNAKGKTVKTAKASRPRSPSAGANIPSTIARSDRHAQSLWRKALASAEKTYGDGALAHRVAYSALKHEYEKTGNLWVRKDEEGPSDAQAARGPATRPRSTEKPARTGRGHVVRKSGSPVGLHAKPPGR</sequence>
<dbReference type="Pfam" id="PF06150">
    <property type="entry name" value="ChaB"/>
    <property type="match status" value="1"/>
</dbReference>
<feature type="region of interest" description="Disordered" evidence="1">
    <location>
        <begin position="1"/>
        <end position="80"/>
    </location>
</feature>
<feature type="compositionally biased region" description="Polar residues" evidence="1">
    <location>
        <begin position="30"/>
        <end position="45"/>
    </location>
</feature>
<dbReference type="AlphaFoldDB" id="A0A368HFV5"/>
<gene>
    <name evidence="2" type="ORF">C4900_00315</name>
</gene>
<dbReference type="Gene3D" id="1.10.1740.70">
    <property type="entry name" value="ChaB"/>
    <property type="match status" value="1"/>
</dbReference>
<evidence type="ECO:0000313" key="2">
    <source>
        <dbReference type="EMBL" id="RCN58283.1"/>
    </source>
</evidence>
<keyword evidence="3" id="KW-1185">Reference proteome</keyword>
<name>A0A368HFV5_9GAMM</name>
<dbReference type="EMBL" id="PSYR01000001">
    <property type="protein sequence ID" value="RCN58283.1"/>
    <property type="molecule type" value="Genomic_DNA"/>
</dbReference>
<dbReference type="SUPFAM" id="SSF140376">
    <property type="entry name" value="ChaB-like"/>
    <property type="match status" value="1"/>
</dbReference>
<comment type="caution">
    <text evidence="2">The sequence shown here is derived from an EMBL/GenBank/DDBJ whole genome shotgun (WGS) entry which is preliminary data.</text>
</comment>
<accession>A0A368HFV5</accession>
<organism evidence="2 3">
    <name type="scientific">Acidiferrobacter thiooxydans</name>
    <dbReference type="NCBI Taxonomy" id="163359"/>
    <lineage>
        <taxon>Bacteria</taxon>
        <taxon>Pseudomonadati</taxon>
        <taxon>Pseudomonadota</taxon>
        <taxon>Gammaproteobacteria</taxon>
        <taxon>Acidiferrobacterales</taxon>
        <taxon>Acidiferrobacteraceae</taxon>
        <taxon>Acidiferrobacter</taxon>
    </lineage>
</organism>
<reference evidence="2 3" key="1">
    <citation type="submission" date="2018-02" db="EMBL/GenBank/DDBJ databases">
        <title>Insights into the biology of acidophilic members of the Acidiferrobacteraceae family derived from comparative genomic analyses.</title>
        <authorList>
            <person name="Issotta F."/>
            <person name="Thyssen C."/>
            <person name="Mena C."/>
            <person name="Moya A."/>
            <person name="Bellenberg S."/>
            <person name="Sproer C."/>
            <person name="Covarrubias P.C."/>
            <person name="Sand W."/>
            <person name="Quatrini R."/>
            <person name="Vera M."/>
        </authorList>
    </citation>
    <scope>NUCLEOTIDE SEQUENCE [LARGE SCALE GENOMIC DNA]</scope>
    <source>
        <strain evidence="3">m-1</strain>
    </source>
</reference>
<feature type="region of interest" description="Disordered" evidence="1">
    <location>
        <begin position="117"/>
        <end position="171"/>
    </location>
</feature>
<dbReference type="RefSeq" id="WP_114282100.1">
    <property type="nucleotide sequence ID" value="NZ_PSYR01000001.1"/>
</dbReference>
<evidence type="ECO:0008006" key="4">
    <source>
        <dbReference type="Google" id="ProtNLM"/>
    </source>
</evidence>
<evidence type="ECO:0000256" key="1">
    <source>
        <dbReference type="SAM" id="MobiDB-lite"/>
    </source>
</evidence>
<proteinExistence type="predicted"/>
<dbReference type="InterPro" id="IPR009317">
    <property type="entry name" value="ChaB"/>
</dbReference>
<dbReference type="OrthoDB" id="73307at2"/>
<protein>
    <recommendedName>
        <fullName evidence="4">Cation transport regulator ChaB</fullName>
    </recommendedName>
</protein>
<feature type="compositionally biased region" description="Basic residues" evidence="1">
    <location>
        <begin position="46"/>
        <end position="58"/>
    </location>
</feature>
<dbReference type="Proteomes" id="UP000253250">
    <property type="component" value="Unassembled WGS sequence"/>
</dbReference>
<feature type="compositionally biased region" description="Basic and acidic residues" evidence="1">
    <location>
        <begin position="1"/>
        <end position="14"/>
    </location>
</feature>
<evidence type="ECO:0000313" key="3">
    <source>
        <dbReference type="Proteomes" id="UP000253250"/>
    </source>
</evidence>
<dbReference type="InterPro" id="IPR037205">
    <property type="entry name" value="ChaB_sf"/>
</dbReference>